<keyword evidence="1" id="KW-0812">Transmembrane</keyword>
<feature type="transmembrane region" description="Helical" evidence="1">
    <location>
        <begin position="78"/>
        <end position="97"/>
    </location>
</feature>
<sequence>MATSRTSSKLKGLLGSVIELVQVRFQLLTIEAREELLRLLGMVAFGAVAIALLCMGLVFAAFWIIAYQWDTPNRLWTVFYVTLGFFALGGLSGLLAWSRFNRGTELFATSLHELREDVERLQP</sequence>
<accession>A0A1Y0EQ94</accession>
<proteinExistence type="predicted"/>
<protein>
    <recommendedName>
        <fullName evidence="4">Phage holin family protein</fullName>
    </recommendedName>
</protein>
<gene>
    <name evidence="2" type="ORF">CCO03_13720</name>
</gene>
<keyword evidence="3" id="KW-1185">Reference proteome</keyword>
<dbReference type="InterPro" id="IPR009937">
    <property type="entry name" value="Phage_holin_3_6"/>
</dbReference>
<keyword evidence="1" id="KW-1133">Transmembrane helix</keyword>
<keyword evidence="1" id="KW-0472">Membrane</keyword>
<evidence type="ECO:0000313" key="3">
    <source>
        <dbReference type="Proteomes" id="UP000196138"/>
    </source>
</evidence>
<evidence type="ECO:0000313" key="2">
    <source>
        <dbReference type="EMBL" id="ARU05600.1"/>
    </source>
</evidence>
<dbReference type="Proteomes" id="UP000196138">
    <property type="component" value="Chromosome"/>
</dbReference>
<dbReference type="AlphaFoldDB" id="A0A1Y0EQ94"/>
<organism evidence="2 3">
    <name type="scientific">Comamonas serinivorans</name>
    <dbReference type="NCBI Taxonomy" id="1082851"/>
    <lineage>
        <taxon>Bacteria</taxon>
        <taxon>Pseudomonadati</taxon>
        <taxon>Pseudomonadota</taxon>
        <taxon>Betaproteobacteria</taxon>
        <taxon>Burkholderiales</taxon>
        <taxon>Comamonadaceae</taxon>
        <taxon>Comamonas</taxon>
    </lineage>
</organism>
<dbReference type="Pfam" id="PF07332">
    <property type="entry name" value="Phage_holin_3_6"/>
    <property type="match status" value="1"/>
</dbReference>
<dbReference type="EMBL" id="CP021455">
    <property type="protein sequence ID" value="ARU05600.1"/>
    <property type="molecule type" value="Genomic_DNA"/>
</dbReference>
<name>A0A1Y0EQ94_9BURK</name>
<dbReference type="KEGG" id="cser:CCO03_13720"/>
<feature type="transmembrane region" description="Helical" evidence="1">
    <location>
        <begin position="39"/>
        <end position="66"/>
    </location>
</feature>
<evidence type="ECO:0000256" key="1">
    <source>
        <dbReference type="SAM" id="Phobius"/>
    </source>
</evidence>
<dbReference type="OrthoDB" id="8909515at2"/>
<reference evidence="2 3" key="1">
    <citation type="submission" date="2017-05" db="EMBL/GenBank/DDBJ databases">
        <authorList>
            <person name="Song R."/>
            <person name="Chenine A.L."/>
            <person name="Ruprecht R.M."/>
        </authorList>
    </citation>
    <scope>NUCLEOTIDE SEQUENCE [LARGE SCALE GENOMIC DNA]</scope>
    <source>
        <strain evidence="2 3">DSM 26136</strain>
    </source>
</reference>
<evidence type="ECO:0008006" key="4">
    <source>
        <dbReference type="Google" id="ProtNLM"/>
    </source>
</evidence>
<dbReference type="RefSeq" id="WP_087281928.1">
    <property type="nucleotide sequence ID" value="NZ_CP021455.1"/>
</dbReference>